<dbReference type="AlphaFoldDB" id="A0A078B4N2"/>
<keyword evidence="14" id="KW-1185">Reference proteome</keyword>
<dbReference type="PANTHER" id="PTHR24356">
    <property type="entry name" value="SERINE/THREONINE-PROTEIN KINASE"/>
    <property type="match status" value="1"/>
</dbReference>
<evidence type="ECO:0000313" key="14">
    <source>
        <dbReference type="Proteomes" id="UP000039865"/>
    </source>
</evidence>
<evidence type="ECO:0000256" key="1">
    <source>
        <dbReference type="ARBA" id="ARBA00012513"/>
    </source>
</evidence>
<dbReference type="InParanoid" id="A0A078B4N2"/>
<organism evidence="13 14">
    <name type="scientific">Stylonychia lemnae</name>
    <name type="common">Ciliate</name>
    <dbReference type="NCBI Taxonomy" id="5949"/>
    <lineage>
        <taxon>Eukaryota</taxon>
        <taxon>Sar</taxon>
        <taxon>Alveolata</taxon>
        <taxon>Ciliophora</taxon>
        <taxon>Intramacronucleata</taxon>
        <taxon>Spirotrichea</taxon>
        <taxon>Stichotrichia</taxon>
        <taxon>Sporadotrichida</taxon>
        <taxon>Oxytrichidae</taxon>
        <taxon>Stylonychinae</taxon>
        <taxon>Stylonychia</taxon>
    </lineage>
</organism>
<evidence type="ECO:0000259" key="12">
    <source>
        <dbReference type="PROSITE" id="PS50011"/>
    </source>
</evidence>
<dbReference type="InterPro" id="IPR008271">
    <property type="entry name" value="Ser/Thr_kinase_AS"/>
</dbReference>
<comment type="catalytic activity">
    <reaction evidence="7">
        <text>L-threonyl-[protein] + ATP = O-phospho-L-threonyl-[protein] + ADP + H(+)</text>
        <dbReference type="Rhea" id="RHEA:46608"/>
        <dbReference type="Rhea" id="RHEA-COMP:11060"/>
        <dbReference type="Rhea" id="RHEA-COMP:11605"/>
        <dbReference type="ChEBI" id="CHEBI:15378"/>
        <dbReference type="ChEBI" id="CHEBI:30013"/>
        <dbReference type="ChEBI" id="CHEBI:30616"/>
        <dbReference type="ChEBI" id="CHEBI:61977"/>
        <dbReference type="ChEBI" id="CHEBI:456216"/>
        <dbReference type="EC" id="2.7.11.1"/>
    </reaction>
</comment>
<evidence type="ECO:0000256" key="6">
    <source>
        <dbReference type="ARBA" id="ARBA00022840"/>
    </source>
</evidence>
<dbReference type="InterPro" id="IPR017441">
    <property type="entry name" value="Protein_kinase_ATP_BS"/>
</dbReference>
<dbReference type="PROSITE" id="PS00108">
    <property type="entry name" value="PROTEIN_KINASE_ST"/>
    <property type="match status" value="1"/>
</dbReference>
<feature type="region of interest" description="Disordered" evidence="10">
    <location>
        <begin position="96"/>
        <end position="117"/>
    </location>
</feature>
<feature type="binding site" evidence="9">
    <location>
        <position position="215"/>
    </location>
    <ligand>
        <name>ATP</name>
        <dbReference type="ChEBI" id="CHEBI:30616"/>
    </ligand>
</feature>
<accession>A0A078B4N2</accession>
<dbReference type="GO" id="GO:0005524">
    <property type="term" value="F:ATP binding"/>
    <property type="evidence" value="ECO:0007669"/>
    <property type="project" value="UniProtKB-UniRule"/>
</dbReference>
<sequence length="671" mass="77855">MVEPLDQNRKTSDTRDDAFSKNTIQQTYEQIQRISYQAGFFVNASQIRKDDDYFACDDSVIRSPTYYTKTNVDSRFDYNSDLKSLLQPMFPQYDEETKATDDESQLQDNSTFNKNNYDDDAMEFEKRIEQSIQKSPEGSGVQRKSTRKPEDVKFRTLDEERASLKLQGQEKGRKRSAEERVNVDSFEFLGLIGQGAYGKVFMAKKKQGGKFYAIKMIQKHKIMKAGKQQEVFRERQALITLDHPNIVKMYWSFDDKKYLYFVLDLAPNGELFSIIQREGISHRDLKPSNLLFDENHHLKIVDFGCSKVEEVKKQARLRSSICIEINPQEQQNNIEEYLTNKDSAKIQKKATLVGTEDYIAPEILDQTSAGRPADIWSLGVIIYMMICGRSPFKGTNQVQTFNNIQNVNYQFTDDFSPDARDLIQKLLKRNPIERLGAGEPGSLNDYDHLKSHAFFKGIDFDKVFLMITPYNFKKFQRSTLRQQLLEQKQQDESSNDVVVTSSGIEEEHIDENIQQKFSANIIMNGNLKKKTRLGFFYKRIVTLTDEPKLHYLKDVKDKIRTKHIVIDPDITRLERPDKTKFRIVLMIKGKKQTYEFRCHDANECDQWVLKISNELDKCKNQSPDKYSFNQFKQGSQSQVNALKKMQSQDSAFSSKSYVSKSAHKGSGNLHE</sequence>
<dbReference type="InterPro" id="IPR001849">
    <property type="entry name" value="PH_domain"/>
</dbReference>
<dbReference type="PANTHER" id="PTHR24356:SF163">
    <property type="entry name" value="3-PHOSPHOINOSITIDE-DEPENDENT PROTEIN KINASE 1-RELATED"/>
    <property type="match status" value="1"/>
</dbReference>
<dbReference type="SUPFAM" id="SSF56112">
    <property type="entry name" value="Protein kinase-like (PK-like)"/>
    <property type="match status" value="1"/>
</dbReference>
<evidence type="ECO:0000256" key="5">
    <source>
        <dbReference type="ARBA" id="ARBA00022777"/>
    </source>
</evidence>
<feature type="compositionally biased region" description="Low complexity" evidence="10">
    <location>
        <begin position="650"/>
        <end position="660"/>
    </location>
</feature>
<feature type="domain" description="PH" evidence="11">
    <location>
        <begin position="520"/>
        <end position="616"/>
    </location>
</feature>
<feature type="compositionally biased region" description="Basic and acidic residues" evidence="10">
    <location>
        <begin position="1"/>
        <end position="19"/>
    </location>
</feature>
<dbReference type="InterPro" id="IPR011993">
    <property type="entry name" value="PH-like_dom_sf"/>
</dbReference>
<feature type="region of interest" description="Disordered" evidence="10">
    <location>
        <begin position="639"/>
        <end position="671"/>
    </location>
</feature>
<feature type="compositionally biased region" description="Polar residues" evidence="10">
    <location>
        <begin position="639"/>
        <end position="649"/>
    </location>
</feature>
<evidence type="ECO:0000256" key="8">
    <source>
        <dbReference type="ARBA" id="ARBA00048679"/>
    </source>
</evidence>
<dbReference type="CDD" id="cd00821">
    <property type="entry name" value="PH"/>
    <property type="match status" value="1"/>
</dbReference>
<keyword evidence="5" id="KW-0418">Kinase</keyword>
<dbReference type="InterPro" id="IPR050236">
    <property type="entry name" value="Ser_Thr_kinase_AGC"/>
</dbReference>
<evidence type="ECO:0000256" key="10">
    <source>
        <dbReference type="SAM" id="MobiDB-lite"/>
    </source>
</evidence>
<reference evidence="13 14" key="1">
    <citation type="submission" date="2014-06" db="EMBL/GenBank/DDBJ databases">
        <authorList>
            <person name="Swart Estienne"/>
        </authorList>
    </citation>
    <scope>NUCLEOTIDE SEQUENCE [LARGE SCALE GENOMIC DNA]</scope>
    <source>
        <strain evidence="13 14">130c</strain>
    </source>
</reference>
<evidence type="ECO:0000256" key="7">
    <source>
        <dbReference type="ARBA" id="ARBA00047899"/>
    </source>
</evidence>
<evidence type="ECO:0000256" key="9">
    <source>
        <dbReference type="PROSITE-ProRule" id="PRU10141"/>
    </source>
</evidence>
<dbReference type="InterPro" id="IPR011009">
    <property type="entry name" value="Kinase-like_dom_sf"/>
</dbReference>
<dbReference type="Gene3D" id="3.30.200.20">
    <property type="entry name" value="Phosphorylase Kinase, domain 1"/>
    <property type="match status" value="1"/>
</dbReference>
<feature type="compositionally biased region" description="Polar residues" evidence="10">
    <location>
        <begin position="106"/>
        <end position="115"/>
    </location>
</feature>
<evidence type="ECO:0000256" key="2">
    <source>
        <dbReference type="ARBA" id="ARBA00022527"/>
    </source>
</evidence>
<dbReference type="PROSITE" id="PS00107">
    <property type="entry name" value="PROTEIN_KINASE_ATP"/>
    <property type="match status" value="1"/>
</dbReference>
<evidence type="ECO:0000256" key="3">
    <source>
        <dbReference type="ARBA" id="ARBA00022679"/>
    </source>
</evidence>
<dbReference type="OrthoDB" id="432647at2759"/>
<keyword evidence="4 9" id="KW-0547">Nucleotide-binding</keyword>
<keyword evidence="6 9" id="KW-0067">ATP-binding</keyword>
<feature type="region of interest" description="Disordered" evidence="10">
    <location>
        <begin position="131"/>
        <end position="154"/>
    </location>
</feature>
<keyword evidence="2" id="KW-0723">Serine/threonine-protein kinase</keyword>
<dbReference type="EMBL" id="CCKQ01017353">
    <property type="protein sequence ID" value="CDW89231.1"/>
    <property type="molecule type" value="Genomic_DNA"/>
</dbReference>
<dbReference type="SUPFAM" id="SSF50729">
    <property type="entry name" value="PH domain-like"/>
    <property type="match status" value="1"/>
</dbReference>
<feature type="domain" description="Protein kinase" evidence="12">
    <location>
        <begin position="186"/>
        <end position="455"/>
    </location>
</feature>
<dbReference type="InterPro" id="IPR000719">
    <property type="entry name" value="Prot_kinase_dom"/>
</dbReference>
<dbReference type="FunFam" id="3.30.200.20:FF:000042">
    <property type="entry name" value="Aurora kinase A"/>
    <property type="match status" value="1"/>
</dbReference>
<keyword evidence="3" id="KW-0808">Transferase</keyword>
<dbReference type="SMART" id="SM00220">
    <property type="entry name" value="S_TKc"/>
    <property type="match status" value="1"/>
</dbReference>
<dbReference type="Pfam" id="PF00069">
    <property type="entry name" value="Pkinase"/>
    <property type="match status" value="1"/>
</dbReference>
<protein>
    <recommendedName>
        <fullName evidence="1">non-specific serine/threonine protein kinase</fullName>
        <ecNumber evidence="1">2.7.11.1</ecNumber>
    </recommendedName>
</protein>
<dbReference type="GO" id="GO:0004674">
    <property type="term" value="F:protein serine/threonine kinase activity"/>
    <property type="evidence" value="ECO:0007669"/>
    <property type="project" value="UniProtKB-KW"/>
</dbReference>
<dbReference type="FunCoup" id="A0A078B4N2">
    <property type="interactions" value="48"/>
</dbReference>
<gene>
    <name evidence="13" type="primary">Contig15233.g753</name>
    <name evidence="13" type="ORF">STYLEM_18362</name>
</gene>
<feature type="region of interest" description="Disordered" evidence="10">
    <location>
        <begin position="1"/>
        <end position="21"/>
    </location>
</feature>
<dbReference type="Gene3D" id="2.30.29.30">
    <property type="entry name" value="Pleckstrin-homology domain (PH domain)/Phosphotyrosine-binding domain (PTB)"/>
    <property type="match status" value="1"/>
</dbReference>
<proteinExistence type="predicted"/>
<dbReference type="Proteomes" id="UP000039865">
    <property type="component" value="Unassembled WGS sequence"/>
</dbReference>
<dbReference type="Gene3D" id="1.10.510.10">
    <property type="entry name" value="Transferase(Phosphotransferase) domain 1"/>
    <property type="match status" value="2"/>
</dbReference>
<dbReference type="GO" id="GO:0035556">
    <property type="term" value="P:intracellular signal transduction"/>
    <property type="evidence" value="ECO:0007669"/>
    <property type="project" value="TreeGrafter"/>
</dbReference>
<evidence type="ECO:0000256" key="4">
    <source>
        <dbReference type="ARBA" id="ARBA00022741"/>
    </source>
</evidence>
<comment type="catalytic activity">
    <reaction evidence="8">
        <text>L-seryl-[protein] + ATP = O-phospho-L-seryl-[protein] + ADP + H(+)</text>
        <dbReference type="Rhea" id="RHEA:17989"/>
        <dbReference type="Rhea" id="RHEA-COMP:9863"/>
        <dbReference type="Rhea" id="RHEA-COMP:11604"/>
        <dbReference type="ChEBI" id="CHEBI:15378"/>
        <dbReference type="ChEBI" id="CHEBI:29999"/>
        <dbReference type="ChEBI" id="CHEBI:30616"/>
        <dbReference type="ChEBI" id="CHEBI:83421"/>
        <dbReference type="ChEBI" id="CHEBI:456216"/>
        <dbReference type="EC" id="2.7.11.1"/>
    </reaction>
</comment>
<dbReference type="SMART" id="SM00233">
    <property type="entry name" value="PH"/>
    <property type="match status" value="1"/>
</dbReference>
<evidence type="ECO:0000259" key="11">
    <source>
        <dbReference type="PROSITE" id="PS50003"/>
    </source>
</evidence>
<dbReference type="PROSITE" id="PS50003">
    <property type="entry name" value="PH_DOMAIN"/>
    <property type="match status" value="1"/>
</dbReference>
<dbReference type="EC" id="2.7.11.1" evidence="1"/>
<evidence type="ECO:0000313" key="13">
    <source>
        <dbReference type="EMBL" id="CDW89231.1"/>
    </source>
</evidence>
<dbReference type="PROSITE" id="PS50011">
    <property type="entry name" value="PROTEIN_KINASE_DOM"/>
    <property type="match status" value="1"/>
</dbReference>
<name>A0A078B4N2_STYLE</name>